<protein>
    <submittedName>
        <fullName evidence="1">Urease accessory protein ureF</fullName>
    </submittedName>
</protein>
<evidence type="ECO:0000313" key="1">
    <source>
        <dbReference type="EMBL" id="KAI9452617.1"/>
    </source>
</evidence>
<evidence type="ECO:0000313" key="2">
    <source>
        <dbReference type="Proteomes" id="UP001207468"/>
    </source>
</evidence>
<comment type="caution">
    <text evidence="1">The sequence shown here is derived from an EMBL/GenBank/DDBJ whole genome shotgun (WGS) entry which is preliminary data.</text>
</comment>
<reference evidence="1" key="1">
    <citation type="submission" date="2021-03" db="EMBL/GenBank/DDBJ databases">
        <title>Evolutionary priming and transition to the ectomycorrhizal habit in an iconic lineage of mushroom-forming fungi: is preadaptation a requirement?</title>
        <authorList>
            <consortium name="DOE Joint Genome Institute"/>
            <person name="Looney B.P."/>
            <person name="Miyauchi S."/>
            <person name="Morin E."/>
            <person name="Drula E."/>
            <person name="Courty P.E."/>
            <person name="Chicoki N."/>
            <person name="Fauchery L."/>
            <person name="Kohler A."/>
            <person name="Kuo A."/>
            <person name="LaButti K."/>
            <person name="Pangilinan J."/>
            <person name="Lipzen A."/>
            <person name="Riley R."/>
            <person name="Andreopoulos W."/>
            <person name="He G."/>
            <person name="Johnson J."/>
            <person name="Barry K.W."/>
            <person name="Grigoriev I.V."/>
            <person name="Nagy L."/>
            <person name="Hibbett D."/>
            <person name="Henrissat B."/>
            <person name="Matheny P.B."/>
            <person name="Labbe J."/>
            <person name="Martin A.F."/>
        </authorList>
    </citation>
    <scope>NUCLEOTIDE SEQUENCE</scope>
    <source>
        <strain evidence="1">BPL698</strain>
    </source>
</reference>
<gene>
    <name evidence="1" type="ORF">F5148DRAFT_985919</name>
</gene>
<dbReference type="EMBL" id="JAGFNK010000331">
    <property type="protein sequence ID" value="KAI9452617.1"/>
    <property type="molecule type" value="Genomic_DNA"/>
</dbReference>
<name>A0ACC0TZ71_9AGAM</name>
<proteinExistence type="predicted"/>
<sequence length="233" mass="25644">MNDTTAFTSLLSLLQLSDPTLPIGGYAHSAGLETYVQQGIVKDVATAGEFVRGMLAQNLRYTDAAFVSLAYDACVAGDRNRIWQLDHACTAVKLPREMRQSSQKLGIRLVKIFQPLCTNAMADAYASAIRSQQAHGHYCIAFGIYAQAMHITKAAALTAFYYNAAVGFVTNSVKLVPLGQQDGQELLFSLQPLIQQLVTDTMEPDETLIGLCCSGFDIRCMQHERLYSRLYMS</sequence>
<dbReference type="Proteomes" id="UP001207468">
    <property type="component" value="Unassembled WGS sequence"/>
</dbReference>
<keyword evidence="2" id="KW-1185">Reference proteome</keyword>
<accession>A0ACC0TZ71</accession>
<organism evidence="1 2">
    <name type="scientific">Russula earlei</name>
    <dbReference type="NCBI Taxonomy" id="71964"/>
    <lineage>
        <taxon>Eukaryota</taxon>
        <taxon>Fungi</taxon>
        <taxon>Dikarya</taxon>
        <taxon>Basidiomycota</taxon>
        <taxon>Agaricomycotina</taxon>
        <taxon>Agaricomycetes</taxon>
        <taxon>Russulales</taxon>
        <taxon>Russulaceae</taxon>
        <taxon>Russula</taxon>
    </lineage>
</organism>